<dbReference type="EMBL" id="CP144098">
    <property type="protein sequence ID" value="WWC85301.1"/>
    <property type="molecule type" value="Genomic_DNA"/>
</dbReference>
<reference evidence="12 13" key="1">
    <citation type="submission" date="2024-01" db="EMBL/GenBank/DDBJ databases">
        <title>Comparative genomics of Cryptococcus and Kwoniella reveals pathogenesis evolution and contrasting modes of karyotype evolution via chromosome fusion or intercentromeric recombination.</title>
        <authorList>
            <person name="Coelho M.A."/>
            <person name="David-Palma M."/>
            <person name="Shea T."/>
            <person name="Bowers K."/>
            <person name="McGinley-Smith S."/>
            <person name="Mohammad A.W."/>
            <person name="Gnirke A."/>
            <person name="Yurkov A.M."/>
            <person name="Nowrousian M."/>
            <person name="Sun S."/>
            <person name="Cuomo C.A."/>
            <person name="Heitman J."/>
        </authorList>
    </citation>
    <scope>NUCLEOTIDE SEQUENCE [LARGE SCALE GENOMIC DNA]</scope>
    <source>
        <strain evidence="12 13">CBS 6074</strain>
    </source>
</reference>
<dbReference type="InterPro" id="IPR016193">
    <property type="entry name" value="Cytidine_deaminase-like"/>
</dbReference>
<evidence type="ECO:0000256" key="6">
    <source>
        <dbReference type="ARBA" id="ARBA00022833"/>
    </source>
</evidence>
<dbReference type="Proteomes" id="UP001355207">
    <property type="component" value="Chromosome 1"/>
</dbReference>
<sequence>MFIAIIGTPSSGKRTVLEYLEKKYGFKQVKLDKKGKNTIESKITGNELDQPMNELTVSSTTTPTPSTPMESPSTSSSDLTFTSRSTLLDYITRNWLSNLVTTDLTSYEDIEPFIKRPFFLCVSVDGPILVRYERERIRNSSQGNSELSLERFIQSFDTLLNGPLPSASPSLSSSVISQHPQTDFKRSLSLAQISICNNFPTIESLESYLDNLNLVDEERLRPGWDTYFMTLASLASHRSNCMKRRVGALLVRSKRILSTGYNGTPRGTKNCNLGGCSRCNGSARGGEALNECLCLHAEENALLEAGRDRIGDDSIIYCNTCPCLRCSVKIVQCGVREVVYNQSYSMDEASAAVLKEGGVVLRQLHMPGQLL</sequence>
<dbReference type="Gene3D" id="3.40.50.300">
    <property type="entry name" value="P-loop containing nucleotide triphosphate hydrolases"/>
    <property type="match status" value="1"/>
</dbReference>
<keyword evidence="13" id="KW-1185">Reference proteome</keyword>
<evidence type="ECO:0000256" key="10">
    <source>
        <dbReference type="SAM" id="MobiDB-lite"/>
    </source>
</evidence>
<dbReference type="PANTHER" id="PTHR11086">
    <property type="entry name" value="DEOXYCYTIDYLATE DEAMINASE-RELATED"/>
    <property type="match status" value="1"/>
</dbReference>
<dbReference type="GeneID" id="91090835"/>
<keyword evidence="3" id="KW-0479">Metal-binding</keyword>
<dbReference type="InterPro" id="IPR002125">
    <property type="entry name" value="CMP_dCMP_dom"/>
</dbReference>
<evidence type="ECO:0000256" key="7">
    <source>
        <dbReference type="ARBA" id="ARBA00038938"/>
    </source>
</evidence>
<dbReference type="PROSITE" id="PS00903">
    <property type="entry name" value="CYT_DCMP_DEAMINASES_1"/>
    <property type="match status" value="1"/>
</dbReference>
<feature type="domain" description="CMP/dCMP-type deaminase" evidence="11">
    <location>
        <begin position="223"/>
        <end position="361"/>
    </location>
</feature>
<evidence type="ECO:0000256" key="2">
    <source>
        <dbReference type="ARBA" id="ARBA00006576"/>
    </source>
</evidence>
<comment type="cofactor">
    <cofactor evidence="1">
        <name>Zn(2+)</name>
        <dbReference type="ChEBI" id="CHEBI:29105"/>
    </cofactor>
</comment>
<evidence type="ECO:0000256" key="9">
    <source>
        <dbReference type="ARBA" id="ARBA00071582"/>
    </source>
</evidence>
<keyword evidence="5" id="KW-0378">Hydrolase</keyword>
<dbReference type="GO" id="GO:0008270">
    <property type="term" value="F:zinc ion binding"/>
    <property type="evidence" value="ECO:0007669"/>
    <property type="project" value="InterPro"/>
</dbReference>
<evidence type="ECO:0000259" key="11">
    <source>
        <dbReference type="PROSITE" id="PS51747"/>
    </source>
</evidence>
<evidence type="ECO:0000256" key="5">
    <source>
        <dbReference type="ARBA" id="ARBA00022801"/>
    </source>
</evidence>
<dbReference type="GO" id="GO:0004132">
    <property type="term" value="F:dCMP deaminase activity"/>
    <property type="evidence" value="ECO:0007669"/>
    <property type="project" value="UniProtKB-EC"/>
</dbReference>
<keyword evidence="6" id="KW-0862">Zinc</keyword>
<accession>A0AAX4JIL2</accession>
<name>A0AAX4JIL2_9TREE</name>
<dbReference type="Pfam" id="PF00383">
    <property type="entry name" value="dCMP_cyt_deam_1"/>
    <property type="match status" value="1"/>
</dbReference>
<dbReference type="CDD" id="cd01286">
    <property type="entry name" value="deoxycytidylate_deaminase"/>
    <property type="match status" value="1"/>
</dbReference>
<evidence type="ECO:0000256" key="3">
    <source>
        <dbReference type="ARBA" id="ARBA00022723"/>
    </source>
</evidence>
<dbReference type="InterPro" id="IPR015517">
    <property type="entry name" value="dCMP_deaminase-rel"/>
</dbReference>
<gene>
    <name evidence="12" type="ORF">L201_000163</name>
</gene>
<dbReference type="Gene3D" id="3.40.140.10">
    <property type="entry name" value="Cytidine Deaminase, domain 2"/>
    <property type="match status" value="1"/>
</dbReference>
<evidence type="ECO:0000256" key="4">
    <source>
        <dbReference type="ARBA" id="ARBA00022727"/>
    </source>
</evidence>
<dbReference type="InterPro" id="IPR035105">
    <property type="entry name" value="Deoxycytidylate_deaminase_dom"/>
</dbReference>
<feature type="region of interest" description="Disordered" evidence="10">
    <location>
        <begin position="51"/>
        <end position="78"/>
    </location>
</feature>
<dbReference type="InterPro" id="IPR027417">
    <property type="entry name" value="P-loop_NTPase"/>
</dbReference>
<dbReference type="InterPro" id="IPR016192">
    <property type="entry name" value="APOBEC/CMP_deaminase_Zn-bd"/>
</dbReference>
<dbReference type="GO" id="GO:0005737">
    <property type="term" value="C:cytoplasm"/>
    <property type="evidence" value="ECO:0007669"/>
    <property type="project" value="TreeGrafter"/>
</dbReference>
<dbReference type="SUPFAM" id="SSF53927">
    <property type="entry name" value="Cytidine deaminase-like"/>
    <property type="match status" value="1"/>
</dbReference>
<protein>
    <recommendedName>
        <fullName evidence="9">Deoxycytidylate deaminase</fullName>
        <ecNumber evidence="7">3.5.4.12</ecNumber>
    </recommendedName>
    <alternativeName>
        <fullName evidence="8">dCMP deaminase</fullName>
    </alternativeName>
</protein>
<keyword evidence="4" id="KW-0545">Nucleotide biosynthesis</keyword>
<feature type="compositionally biased region" description="Low complexity" evidence="10">
    <location>
        <begin position="55"/>
        <end position="78"/>
    </location>
</feature>
<evidence type="ECO:0000256" key="8">
    <source>
        <dbReference type="ARBA" id="ARBA00041763"/>
    </source>
</evidence>
<evidence type="ECO:0000256" key="1">
    <source>
        <dbReference type="ARBA" id="ARBA00001947"/>
    </source>
</evidence>
<evidence type="ECO:0000313" key="13">
    <source>
        <dbReference type="Proteomes" id="UP001355207"/>
    </source>
</evidence>
<dbReference type="FunFam" id="3.40.140.10:FF:000035">
    <property type="entry name" value="dCMP deaminase"/>
    <property type="match status" value="1"/>
</dbReference>
<comment type="similarity">
    <text evidence="2">Belongs to the cytidine and deoxycytidylate deaminase family.</text>
</comment>
<dbReference type="EC" id="3.5.4.12" evidence="7"/>
<proteinExistence type="inferred from homology"/>
<evidence type="ECO:0000313" key="12">
    <source>
        <dbReference type="EMBL" id="WWC85301.1"/>
    </source>
</evidence>
<dbReference type="PROSITE" id="PS51747">
    <property type="entry name" value="CYT_DCMP_DEAMINASES_2"/>
    <property type="match status" value="1"/>
</dbReference>
<dbReference type="SUPFAM" id="SSF52540">
    <property type="entry name" value="P-loop containing nucleoside triphosphate hydrolases"/>
    <property type="match status" value="1"/>
</dbReference>
<dbReference type="AlphaFoldDB" id="A0AAX4JIL2"/>
<organism evidence="12 13">
    <name type="scientific">Kwoniella dendrophila CBS 6074</name>
    <dbReference type="NCBI Taxonomy" id="1295534"/>
    <lineage>
        <taxon>Eukaryota</taxon>
        <taxon>Fungi</taxon>
        <taxon>Dikarya</taxon>
        <taxon>Basidiomycota</taxon>
        <taxon>Agaricomycotina</taxon>
        <taxon>Tremellomycetes</taxon>
        <taxon>Tremellales</taxon>
        <taxon>Cryptococcaceae</taxon>
        <taxon>Kwoniella</taxon>
    </lineage>
</organism>
<dbReference type="RefSeq" id="XP_066072064.1">
    <property type="nucleotide sequence ID" value="XM_066215967.1"/>
</dbReference>
<dbReference type="GO" id="GO:0009165">
    <property type="term" value="P:nucleotide biosynthetic process"/>
    <property type="evidence" value="ECO:0007669"/>
    <property type="project" value="UniProtKB-KW"/>
</dbReference>
<dbReference type="PANTHER" id="PTHR11086:SF18">
    <property type="entry name" value="DEOXYCYTIDYLATE DEAMINASE"/>
    <property type="match status" value="1"/>
</dbReference>